<feature type="region of interest" description="Disordered" evidence="9">
    <location>
        <begin position="284"/>
        <end position="342"/>
    </location>
</feature>
<feature type="compositionally biased region" description="Polar residues" evidence="9">
    <location>
        <begin position="43"/>
        <end position="52"/>
    </location>
</feature>
<keyword evidence="8" id="KW-0863">Zinc-finger</keyword>
<dbReference type="Pfam" id="PF17917">
    <property type="entry name" value="RT_RNaseH"/>
    <property type="match status" value="1"/>
</dbReference>
<dbReference type="SUPFAM" id="SSF57756">
    <property type="entry name" value="Retrovirus zinc finger-like domains"/>
    <property type="match status" value="1"/>
</dbReference>
<dbReference type="GO" id="GO:0008233">
    <property type="term" value="F:peptidase activity"/>
    <property type="evidence" value="ECO:0007669"/>
    <property type="project" value="UniProtKB-KW"/>
</dbReference>
<feature type="region of interest" description="Disordered" evidence="9">
    <location>
        <begin position="521"/>
        <end position="545"/>
    </location>
</feature>
<evidence type="ECO:0000256" key="7">
    <source>
        <dbReference type="ARBA" id="ARBA00022918"/>
    </source>
</evidence>
<dbReference type="FunFam" id="3.10.10.10:FF:000007">
    <property type="entry name" value="Retrovirus-related Pol polyprotein from transposon 17.6-like Protein"/>
    <property type="match status" value="1"/>
</dbReference>
<dbReference type="Pfam" id="PF17921">
    <property type="entry name" value="Integrase_H2C2"/>
    <property type="match status" value="1"/>
</dbReference>
<evidence type="ECO:0000256" key="5">
    <source>
        <dbReference type="ARBA" id="ARBA00022759"/>
    </source>
</evidence>
<dbReference type="GO" id="GO:0003964">
    <property type="term" value="F:RNA-directed DNA polymerase activity"/>
    <property type="evidence" value="ECO:0007669"/>
    <property type="project" value="UniProtKB-KW"/>
</dbReference>
<dbReference type="Gene3D" id="3.10.10.10">
    <property type="entry name" value="HIV Type 1 Reverse Transcriptase, subunit A, domain 1"/>
    <property type="match status" value="1"/>
</dbReference>
<dbReference type="InterPro" id="IPR036875">
    <property type="entry name" value="Znf_CCHC_sf"/>
</dbReference>
<evidence type="ECO:0000313" key="12">
    <source>
        <dbReference type="Proteomes" id="UP000228380"/>
    </source>
</evidence>
<keyword evidence="12" id="KW-1185">Reference proteome</keyword>
<dbReference type="InterPro" id="IPR005162">
    <property type="entry name" value="Retrotrans_gag_dom"/>
</dbReference>
<dbReference type="Gene3D" id="3.30.70.270">
    <property type="match status" value="2"/>
</dbReference>
<dbReference type="SMART" id="SM00343">
    <property type="entry name" value="ZnF_C2HC"/>
    <property type="match status" value="1"/>
</dbReference>
<dbReference type="InterPro" id="IPR043128">
    <property type="entry name" value="Rev_trsase/Diguanyl_cyclase"/>
</dbReference>
<dbReference type="GO" id="GO:0008270">
    <property type="term" value="F:zinc ion binding"/>
    <property type="evidence" value="ECO:0007669"/>
    <property type="project" value="UniProtKB-KW"/>
</dbReference>
<dbReference type="PANTHER" id="PTHR35046">
    <property type="entry name" value="ZINC KNUCKLE (CCHC-TYPE) FAMILY PROTEIN"/>
    <property type="match status" value="1"/>
</dbReference>
<dbReference type="InterPro" id="IPR041588">
    <property type="entry name" value="Integrase_H2C2"/>
</dbReference>
<dbReference type="InterPro" id="IPR041373">
    <property type="entry name" value="RT_RNaseH"/>
</dbReference>
<dbReference type="Proteomes" id="UP000228380">
    <property type="component" value="Unplaced"/>
</dbReference>
<organism evidence="12 13">
    <name type="scientific">Phoenix dactylifera</name>
    <name type="common">Date palm</name>
    <dbReference type="NCBI Taxonomy" id="42345"/>
    <lineage>
        <taxon>Eukaryota</taxon>
        <taxon>Viridiplantae</taxon>
        <taxon>Streptophyta</taxon>
        <taxon>Embryophyta</taxon>
        <taxon>Tracheophyta</taxon>
        <taxon>Spermatophyta</taxon>
        <taxon>Magnoliopsida</taxon>
        <taxon>Liliopsida</taxon>
        <taxon>Arecaceae</taxon>
        <taxon>Coryphoideae</taxon>
        <taxon>Phoeniceae</taxon>
        <taxon>Phoenix</taxon>
    </lineage>
</organism>
<evidence type="ECO:0000256" key="2">
    <source>
        <dbReference type="ARBA" id="ARBA00022679"/>
    </source>
</evidence>
<feature type="domain" description="CCHC-type" evidence="10">
    <location>
        <begin position="347"/>
        <end position="363"/>
    </location>
</feature>
<dbReference type="CDD" id="cd09274">
    <property type="entry name" value="RNase_HI_RT_Ty3"/>
    <property type="match status" value="1"/>
</dbReference>
<feature type="compositionally biased region" description="Basic residues" evidence="9">
    <location>
        <begin position="91"/>
        <end position="106"/>
    </location>
</feature>
<reference evidence="13" key="1">
    <citation type="submission" date="2025-08" db="UniProtKB">
        <authorList>
            <consortium name="RefSeq"/>
        </authorList>
    </citation>
    <scope>IDENTIFICATION</scope>
    <source>
        <tissue evidence="13">Young leaves</tissue>
    </source>
</reference>
<evidence type="ECO:0000256" key="9">
    <source>
        <dbReference type="SAM" id="MobiDB-lite"/>
    </source>
</evidence>
<keyword evidence="5" id="KW-0255">Endonuclease</keyword>
<dbReference type="GO" id="GO:0004519">
    <property type="term" value="F:endonuclease activity"/>
    <property type="evidence" value="ECO:0007669"/>
    <property type="project" value="UniProtKB-KW"/>
</dbReference>
<feature type="region of interest" description="Disordered" evidence="9">
    <location>
        <begin position="37"/>
        <end position="109"/>
    </location>
</feature>
<evidence type="ECO:0000256" key="4">
    <source>
        <dbReference type="ARBA" id="ARBA00022722"/>
    </source>
</evidence>
<gene>
    <name evidence="13" type="primary">LOC120108282</name>
</gene>
<evidence type="ECO:0000313" key="13">
    <source>
        <dbReference type="RefSeq" id="XP_038977799.1"/>
    </source>
</evidence>
<dbReference type="InterPro" id="IPR000477">
    <property type="entry name" value="RT_dom"/>
</dbReference>
<accession>A0A8B9A366</accession>
<dbReference type="GeneID" id="120108282"/>
<evidence type="ECO:0000259" key="11">
    <source>
        <dbReference type="PROSITE" id="PS50878"/>
    </source>
</evidence>
<dbReference type="GO" id="GO:0003676">
    <property type="term" value="F:nucleic acid binding"/>
    <property type="evidence" value="ECO:0007669"/>
    <property type="project" value="InterPro"/>
</dbReference>
<dbReference type="Gene3D" id="1.10.340.70">
    <property type="match status" value="1"/>
</dbReference>
<proteinExistence type="predicted"/>
<evidence type="ECO:0000256" key="6">
    <source>
        <dbReference type="ARBA" id="ARBA00022801"/>
    </source>
</evidence>
<dbReference type="Gene3D" id="4.10.60.10">
    <property type="entry name" value="Zinc finger, CCHC-type"/>
    <property type="match status" value="1"/>
</dbReference>
<protein>
    <submittedName>
        <fullName evidence="13">Uncharacterized protein LOC120108282</fullName>
    </submittedName>
</protein>
<sequence length="1153" mass="133715">MSQGGSEEAPIDTKLNIQALQQQFQRMNAQLEEIRERLDHNDQQVNQIQQGTMPRGRRQNRRPSIPPADHVDTYEGENEEFDDETSLASIRRQRDHRPRRHRQHMHQNRDVVDRNTGSIKLSLPPFQGKNDPDAYIEWERKVELVFDCHNYSEEKKVKLAAVSFTDYAIVWWDQLVLSRKRNREIPIDNWDDMKATMRRRFVPSHYYRDLHLKLQSLKQGTKSIEEYHKEMEITMIRANVEEDREATMARFICGLNREIANVVELQHYVEIEDVVHMAMKVERQLKRGRRSSSKHEAAGSSNWKSKWSPTPKQEENPTSSPKEEKTMTKQSEKGTSSNQTQKNRDIKCFRCQGFGHISSQCPNKRTMILLDNGDIVSEEENDKESMPQLEDASDIEQAVVGQALVVLRALHVQAQTDNDEQQRENIFYTRCHVNERVCGLIIDGGSCVNVASKLMVDKLGYSDEVLCDVVPMQASHILLGRPWQFDRRTLHDGYKNKYSFTKNGRNITLAPLPPHQVLEEQNQIKKSVATSAKQSKDENESSKEIEFQDVFPEEMPPGLPPIRGIEHQIDLVPGAQIPNRPAYRCSPEEAKELRRQVEKLMNKGHVRESMSPCAVPVLLVSKKDGTWRMCIDCRTINKITVKYYYPIPRLDDMLDELHGSTIFSKIDLKSGYHQIRMKEGDEWKTAFKTKHGLYEWLVMPFGLTNAPSTFMRLMNHVLRKFIGKFVVVYFDDILIYSKNLHEHLGHLKNILFELRKEQLYANLKKCTFCLDKVVFLGFVVSTRGVEVDEEKVKAIKDWPTPTTITEVRSFHGLAGFYRRFVPNFSTIAAPLTEIIKKSVEFKWGAVLIQDKRPLAYFSEKLSGAALNYSTYDKELYALVRALETWQHYLWSKEFVIHTDHESLKHLKSQGKLNRRHARWVEFIEMFPYVVQYKQGKNNIVADALSRRYILLSTLSAKFLGFEHIKELYPQDSEFSTVFEACETKPFEKFYKQDGYLFRKNKLCVPKCSLRELLVRESHEGGLMGHFGIFKTLEILKEHFFWPHMKRDVHRICNRCVTCKKAKSRVKPHGLYKALPIPSHPWTDVSMDFVLVSLVRRKLIPSYVLFLSSAGGDAIRQSDVTLLALLQHASLSEEEEDEMVSISSSASEISESIS</sequence>
<dbReference type="Pfam" id="PF00078">
    <property type="entry name" value="RVT_1"/>
    <property type="match status" value="1"/>
</dbReference>
<dbReference type="PROSITE" id="PS50878">
    <property type="entry name" value="RT_POL"/>
    <property type="match status" value="1"/>
</dbReference>
<dbReference type="GO" id="GO:0006508">
    <property type="term" value="P:proteolysis"/>
    <property type="evidence" value="ECO:0007669"/>
    <property type="project" value="UniProtKB-KW"/>
</dbReference>
<dbReference type="OrthoDB" id="692065at2759"/>
<dbReference type="Pfam" id="PF00098">
    <property type="entry name" value="zf-CCHC"/>
    <property type="match status" value="1"/>
</dbReference>
<feature type="compositionally biased region" description="Polar residues" evidence="9">
    <location>
        <begin position="299"/>
        <end position="320"/>
    </location>
</feature>
<name>A0A8B9A366_PHODC</name>
<feature type="domain" description="Reverse transcriptase" evidence="11">
    <location>
        <begin position="601"/>
        <end position="780"/>
    </location>
</feature>
<keyword evidence="1" id="KW-0645">Protease</keyword>
<keyword evidence="3" id="KW-0548">Nucleotidyltransferase</keyword>
<keyword evidence="8" id="KW-0479">Metal-binding</keyword>
<feature type="compositionally biased region" description="Acidic residues" evidence="9">
    <location>
        <begin position="74"/>
        <end position="85"/>
    </location>
</feature>
<dbReference type="PROSITE" id="PS50158">
    <property type="entry name" value="ZF_CCHC"/>
    <property type="match status" value="1"/>
</dbReference>
<keyword evidence="2" id="KW-0808">Transferase</keyword>
<feature type="compositionally biased region" description="Basic and acidic residues" evidence="9">
    <location>
        <begin position="321"/>
        <end position="332"/>
    </location>
</feature>
<evidence type="ECO:0000256" key="8">
    <source>
        <dbReference type="PROSITE-ProRule" id="PRU00047"/>
    </source>
</evidence>
<evidence type="ECO:0000256" key="1">
    <source>
        <dbReference type="ARBA" id="ARBA00022670"/>
    </source>
</evidence>
<evidence type="ECO:0000259" key="10">
    <source>
        <dbReference type="PROSITE" id="PS50158"/>
    </source>
</evidence>
<keyword evidence="7" id="KW-0695">RNA-directed DNA polymerase</keyword>
<dbReference type="InterPro" id="IPR043502">
    <property type="entry name" value="DNA/RNA_pol_sf"/>
</dbReference>
<keyword evidence="6" id="KW-0378">Hydrolase</keyword>
<dbReference type="Pfam" id="PF03732">
    <property type="entry name" value="Retrotrans_gag"/>
    <property type="match status" value="1"/>
</dbReference>
<evidence type="ECO:0000256" key="3">
    <source>
        <dbReference type="ARBA" id="ARBA00022695"/>
    </source>
</evidence>
<dbReference type="InterPro" id="IPR001878">
    <property type="entry name" value="Znf_CCHC"/>
</dbReference>
<dbReference type="CDD" id="cd01647">
    <property type="entry name" value="RT_LTR"/>
    <property type="match status" value="1"/>
</dbReference>
<dbReference type="AlphaFoldDB" id="A0A8B9A366"/>
<dbReference type="SUPFAM" id="SSF56672">
    <property type="entry name" value="DNA/RNA polymerases"/>
    <property type="match status" value="1"/>
</dbReference>
<feature type="compositionally biased region" description="Polar residues" evidence="9">
    <location>
        <begin position="521"/>
        <end position="533"/>
    </location>
</feature>
<dbReference type="FunFam" id="3.30.70.270:FF:000063">
    <property type="entry name" value="Zinc knuckle domaincontaining protein"/>
    <property type="match status" value="1"/>
</dbReference>
<dbReference type="FunFam" id="1.10.340.70:FF:000001">
    <property type="entry name" value="Retrovirus-related Pol polyprotein from transposon gypsy-like Protein"/>
    <property type="match status" value="1"/>
</dbReference>
<keyword evidence="8" id="KW-0862">Zinc</keyword>
<dbReference type="KEGG" id="pda:120108282"/>
<dbReference type="PANTHER" id="PTHR35046:SF9">
    <property type="entry name" value="RNA-DIRECTED DNA POLYMERASE"/>
    <property type="match status" value="1"/>
</dbReference>
<feature type="compositionally biased region" description="Basic and acidic residues" evidence="9">
    <location>
        <begin position="534"/>
        <end position="545"/>
    </location>
</feature>
<dbReference type="RefSeq" id="XP_038977799.1">
    <property type="nucleotide sequence ID" value="XM_039121871.1"/>
</dbReference>
<keyword evidence="4" id="KW-0540">Nuclease</keyword>